<evidence type="ECO:0000256" key="1">
    <source>
        <dbReference type="SAM" id="Phobius"/>
    </source>
</evidence>
<dbReference type="Pfam" id="PF00672">
    <property type="entry name" value="HAMP"/>
    <property type="match status" value="1"/>
</dbReference>
<gene>
    <name evidence="5" type="ORF">BTO08_17910</name>
</gene>
<evidence type="ECO:0000259" key="4">
    <source>
        <dbReference type="PROSITE" id="PS50887"/>
    </source>
</evidence>
<dbReference type="InterPro" id="IPR000160">
    <property type="entry name" value="GGDEF_dom"/>
</dbReference>
<dbReference type="InterPro" id="IPR001633">
    <property type="entry name" value="EAL_dom"/>
</dbReference>
<evidence type="ECO:0000313" key="6">
    <source>
        <dbReference type="Proteomes" id="UP000238730"/>
    </source>
</evidence>
<dbReference type="CDD" id="cd06225">
    <property type="entry name" value="HAMP"/>
    <property type="match status" value="1"/>
</dbReference>
<reference evidence="5 6" key="1">
    <citation type="submission" date="2016-12" db="EMBL/GenBank/DDBJ databases">
        <title>Diversity of luminous bacteria.</title>
        <authorList>
            <person name="Yoshizawa S."/>
            <person name="Kogure K."/>
        </authorList>
    </citation>
    <scope>NUCLEOTIDE SEQUENCE [LARGE SCALE GENOMIC DNA]</scope>
    <source>
        <strain evidence="5 6">LC1-200</strain>
    </source>
</reference>
<feature type="transmembrane region" description="Helical" evidence="1">
    <location>
        <begin position="152"/>
        <end position="171"/>
    </location>
</feature>
<dbReference type="InterPro" id="IPR035919">
    <property type="entry name" value="EAL_sf"/>
</dbReference>
<evidence type="ECO:0000259" key="3">
    <source>
        <dbReference type="PROSITE" id="PS50885"/>
    </source>
</evidence>
<dbReference type="Gene3D" id="6.20.270.20">
    <property type="entry name" value="LapD/MoxY periplasmic domain"/>
    <property type="match status" value="1"/>
</dbReference>
<dbReference type="InterPro" id="IPR003660">
    <property type="entry name" value="HAMP_dom"/>
</dbReference>
<dbReference type="Gene3D" id="3.30.70.270">
    <property type="match status" value="1"/>
</dbReference>
<dbReference type="SMART" id="SM00052">
    <property type="entry name" value="EAL"/>
    <property type="match status" value="1"/>
</dbReference>
<protein>
    <submittedName>
        <fullName evidence="5">GGDEF domain-containing protein</fullName>
    </submittedName>
</protein>
<dbReference type="GO" id="GO:0071111">
    <property type="term" value="F:cyclic-guanylate-specific phosphodiesterase activity"/>
    <property type="evidence" value="ECO:0007669"/>
    <property type="project" value="InterPro"/>
</dbReference>
<comment type="caution">
    <text evidence="5">The sequence shown here is derived from an EMBL/GenBank/DDBJ whole genome shotgun (WGS) entry which is preliminary data.</text>
</comment>
<feature type="domain" description="GGDEF" evidence="4">
    <location>
        <begin position="263"/>
        <end position="394"/>
    </location>
</feature>
<dbReference type="InterPro" id="IPR050706">
    <property type="entry name" value="Cyclic-di-GMP_PDE-like"/>
</dbReference>
<dbReference type="InterPro" id="IPR029787">
    <property type="entry name" value="Nucleotide_cyclase"/>
</dbReference>
<dbReference type="OrthoDB" id="5894408at2"/>
<dbReference type="Pfam" id="PF00563">
    <property type="entry name" value="EAL"/>
    <property type="match status" value="1"/>
</dbReference>
<keyword evidence="1" id="KW-0472">Membrane</keyword>
<dbReference type="AlphaFoldDB" id="A0A2S7VK48"/>
<dbReference type="Gene3D" id="1.10.287.130">
    <property type="match status" value="1"/>
</dbReference>
<keyword evidence="1" id="KW-1133">Transmembrane helix</keyword>
<dbReference type="SUPFAM" id="SSF55073">
    <property type="entry name" value="Nucleotide cyclase"/>
    <property type="match status" value="1"/>
</dbReference>
<dbReference type="PROSITE" id="PS50885">
    <property type="entry name" value="HAMP"/>
    <property type="match status" value="1"/>
</dbReference>
<dbReference type="InterPro" id="IPR032244">
    <property type="entry name" value="LapD_MoxY_N"/>
</dbReference>
<dbReference type="InterPro" id="IPR043128">
    <property type="entry name" value="Rev_trsase/Diguanyl_cyclase"/>
</dbReference>
<sequence>MTLYRQLLLWMLVVFFAFISAVFAIQFSTTKDYLVHQQSTELTNAISSVGFALSPYLENKDMVAAESVISATFDSSFYSEVKLELLDSDKKIIRQYPQTVAGVPSWFQSLINIEPITQSTTLASGWMQLANLTVTSSPATAYQQLWKATVQLMLGFVVCSILGAIILSLVLNKVLQPLKQIQNSAKEMASQHFTSSLPMPLTRDLADVVTAFNSMNQQLQSHFEQQAQVADNLRIRAYQDPVSGLANRSYLISKITSWLSRKPSGGMALLKADDIEDSYKQSGYEVGDQLVQKIASRLKELSNDDVTIARLNQSEFVLISPKATKEELIEFGRKMLNMTSDLNSDPLGIAPLHAAVGIVVCSENETISSLLASADNALNKARQEPKEPLAVIESDEKKETTSLGKQQWKALVDEAIANKLIHFTFQKAINVDNKILHKEAFAYIQKDNQRFNAGQFLSAIEQLNEGANFDRYIVDALFNDIEKNLTSVPLAINITQSSVNDTGFIRWLNSKLQAAQHIKDRVLFELPEICFIKQIDNASLLCEIIHQNGFRFGIDNYGHSFSSTGYLNRLRPNYVKLDFAYTSQLDDQIKMDVLQSITSTANNLSVNTIATRVETAEQKDKLAAMDILGFQGFVTDQLNHEN</sequence>
<feature type="domain" description="EAL" evidence="2">
    <location>
        <begin position="405"/>
        <end position="642"/>
    </location>
</feature>
<dbReference type="Pfam" id="PF00990">
    <property type="entry name" value="GGDEF"/>
    <property type="match status" value="1"/>
</dbReference>
<dbReference type="SMART" id="SM00267">
    <property type="entry name" value="GGDEF"/>
    <property type="match status" value="1"/>
</dbReference>
<dbReference type="RefSeq" id="WP_105061952.1">
    <property type="nucleotide sequence ID" value="NZ_MSCJ01000003.1"/>
</dbReference>
<dbReference type="Proteomes" id="UP000238730">
    <property type="component" value="Unassembled WGS sequence"/>
</dbReference>
<accession>A0A2S7VK48</accession>
<dbReference type="CDD" id="cd01949">
    <property type="entry name" value="GGDEF"/>
    <property type="match status" value="1"/>
</dbReference>
<dbReference type="SMART" id="SM00304">
    <property type="entry name" value="HAMP"/>
    <property type="match status" value="1"/>
</dbReference>
<dbReference type="Gene3D" id="3.30.110.200">
    <property type="match status" value="1"/>
</dbReference>
<evidence type="ECO:0000313" key="5">
    <source>
        <dbReference type="EMBL" id="PQJ62122.1"/>
    </source>
</evidence>
<dbReference type="EMBL" id="MSCJ01000003">
    <property type="protein sequence ID" value="PQJ62122.1"/>
    <property type="molecule type" value="Genomic_DNA"/>
</dbReference>
<name>A0A2S7VK48_PHOAN</name>
<dbReference type="GO" id="GO:0016020">
    <property type="term" value="C:membrane"/>
    <property type="evidence" value="ECO:0007669"/>
    <property type="project" value="InterPro"/>
</dbReference>
<dbReference type="PROSITE" id="PS50883">
    <property type="entry name" value="EAL"/>
    <property type="match status" value="1"/>
</dbReference>
<keyword evidence="1" id="KW-0812">Transmembrane</keyword>
<dbReference type="CDD" id="cd01948">
    <property type="entry name" value="EAL"/>
    <property type="match status" value="1"/>
</dbReference>
<evidence type="ECO:0000259" key="2">
    <source>
        <dbReference type="PROSITE" id="PS50883"/>
    </source>
</evidence>
<dbReference type="PANTHER" id="PTHR33121">
    <property type="entry name" value="CYCLIC DI-GMP PHOSPHODIESTERASE PDEF"/>
    <property type="match status" value="1"/>
</dbReference>
<dbReference type="SUPFAM" id="SSF141868">
    <property type="entry name" value="EAL domain-like"/>
    <property type="match status" value="1"/>
</dbReference>
<proteinExistence type="predicted"/>
<dbReference type="InterPro" id="IPR042461">
    <property type="entry name" value="LapD_MoxY_peri_C"/>
</dbReference>
<dbReference type="Gene3D" id="3.20.20.450">
    <property type="entry name" value="EAL domain"/>
    <property type="match status" value="1"/>
</dbReference>
<dbReference type="PROSITE" id="PS50887">
    <property type="entry name" value="GGDEF"/>
    <property type="match status" value="1"/>
</dbReference>
<organism evidence="5 6">
    <name type="scientific">Photobacterium angustum</name>
    <dbReference type="NCBI Taxonomy" id="661"/>
    <lineage>
        <taxon>Bacteria</taxon>
        <taxon>Pseudomonadati</taxon>
        <taxon>Pseudomonadota</taxon>
        <taxon>Gammaproteobacteria</taxon>
        <taxon>Vibrionales</taxon>
        <taxon>Vibrionaceae</taxon>
        <taxon>Photobacterium</taxon>
    </lineage>
</organism>
<feature type="domain" description="HAMP" evidence="3">
    <location>
        <begin position="172"/>
        <end position="224"/>
    </location>
</feature>
<dbReference type="GO" id="GO:0007165">
    <property type="term" value="P:signal transduction"/>
    <property type="evidence" value="ECO:0007669"/>
    <property type="project" value="InterPro"/>
</dbReference>
<dbReference type="PANTHER" id="PTHR33121:SF79">
    <property type="entry name" value="CYCLIC DI-GMP PHOSPHODIESTERASE PDED-RELATED"/>
    <property type="match status" value="1"/>
</dbReference>
<dbReference type="Pfam" id="PF16448">
    <property type="entry name" value="LapD_MoxY_N"/>
    <property type="match status" value="1"/>
</dbReference>
<dbReference type="NCBIfam" id="TIGR00254">
    <property type="entry name" value="GGDEF"/>
    <property type="match status" value="1"/>
</dbReference>